<protein>
    <submittedName>
        <fullName evidence="1">Phenylacetate--CoA ligase</fullName>
    </submittedName>
</protein>
<name>A0ABX1K7J9_9MICO</name>
<dbReference type="RefSeq" id="WP_168911420.1">
    <property type="nucleotide sequence ID" value="NZ_JABACI010000001.1"/>
</dbReference>
<dbReference type="Gene3D" id="3.30.300.30">
    <property type="match status" value="1"/>
</dbReference>
<sequence length="452" mass="48933">MTIPTVAPAEVLFDPAVETMPWDRLQQAQLGAFTDLLARLRTHDVWRARLRDAPASIKALTDLSDVRMTMKEDLRAAQAEQRPGRPLGDFQLVETEELIQFTSSSGTTGTPVFFGLTPNDLERWTSRIANAYRTAGVAAGARVAHTTGMAIVAGGMPYADGIRAAGGALAWIGGQTSSRMTLSLERLQLNVLVGTASFVTHFARRCEDELGRPATELSVRTIIAGGEPGAGVPHIRQGMLDAWGATRVSELMGLGDVLPAMWAECHVGQGMHFTAAPDVLVELVDPETLAHVPWEPGATGEAVYTTLTREASAVVRFRSRDQLTVTAVECACGRTSPTVRCVGRTDDMLIFKAMNVYPTAIRDVVLDVASDHLSGAMRIRKERADQVRFDTPLPLQVELRDDTDASRAAEKLAAAEEAVRQLLRVRIAIEPVPIGVIPVGEYKNALTYVDAE</sequence>
<gene>
    <name evidence="1" type="ORF">HF576_03805</name>
</gene>
<organism evidence="1 2">
    <name type="scientific">Microbacterium salsuginis</name>
    <dbReference type="NCBI Taxonomy" id="2722803"/>
    <lineage>
        <taxon>Bacteria</taxon>
        <taxon>Bacillati</taxon>
        <taxon>Actinomycetota</taxon>
        <taxon>Actinomycetes</taxon>
        <taxon>Micrococcales</taxon>
        <taxon>Microbacteriaceae</taxon>
        <taxon>Microbacterium</taxon>
    </lineage>
</organism>
<dbReference type="InterPro" id="IPR042099">
    <property type="entry name" value="ANL_N_sf"/>
</dbReference>
<keyword evidence="1" id="KW-0436">Ligase</keyword>
<dbReference type="Gene3D" id="3.40.50.12780">
    <property type="entry name" value="N-terminal domain of ligase-like"/>
    <property type="match status" value="1"/>
</dbReference>
<dbReference type="GO" id="GO:0016874">
    <property type="term" value="F:ligase activity"/>
    <property type="evidence" value="ECO:0007669"/>
    <property type="project" value="UniProtKB-KW"/>
</dbReference>
<proteinExistence type="predicted"/>
<dbReference type="PANTHER" id="PTHR43845:SF1">
    <property type="entry name" value="BLR5969 PROTEIN"/>
    <property type="match status" value="1"/>
</dbReference>
<keyword evidence="2" id="KW-1185">Reference proteome</keyword>
<evidence type="ECO:0000313" key="2">
    <source>
        <dbReference type="Proteomes" id="UP001429745"/>
    </source>
</evidence>
<accession>A0ABX1K7J9</accession>
<reference evidence="1 2" key="1">
    <citation type="submission" date="2020-04" db="EMBL/GenBank/DDBJ databases">
        <title>CFH 90308 Microbacterium sp.</title>
        <authorList>
            <person name="Nie G."/>
            <person name="Ming H."/>
            <person name="Xia T."/>
        </authorList>
    </citation>
    <scope>NUCLEOTIDE SEQUENCE [LARGE SCALE GENOMIC DNA]</scope>
    <source>
        <strain evidence="1 2">CFH 90308</strain>
    </source>
</reference>
<dbReference type="SUPFAM" id="SSF56801">
    <property type="entry name" value="Acetyl-CoA synthetase-like"/>
    <property type="match status" value="1"/>
</dbReference>
<comment type="caution">
    <text evidence="1">The sequence shown here is derived from an EMBL/GenBank/DDBJ whole genome shotgun (WGS) entry which is preliminary data.</text>
</comment>
<dbReference type="PANTHER" id="PTHR43845">
    <property type="entry name" value="BLR5969 PROTEIN"/>
    <property type="match status" value="1"/>
</dbReference>
<dbReference type="Proteomes" id="UP001429745">
    <property type="component" value="Unassembled WGS sequence"/>
</dbReference>
<dbReference type="InterPro" id="IPR045851">
    <property type="entry name" value="AMP-bd_C_sf"/>
</dbReference>
<evidence type="ECO:0000313" key="1">
    <source>
        <dbReference type="EMBL" id="NLP82962.1"/>
    </source>
</evidence>
<dbReference type="EMBL" id="JABACI010000001">
    <property type="protein sequence ID" value="NLP82962.1"/>
    <property type="molecule type" value="Genomic_DNA"/>
</dbReference>